<organism evidence="20 21">
    <name type="scientific">Cylindrobasidium torrendii FP15055 ss-10</name>
    <dbReference type="NCBI Taxonomy" id="1314674"/>
    <lineage>
        <taxon>Eukaryota</taxon>
        <taxon>Fungi</taxon>
        <taxon>Dikarya</taxon>
        <taxon>Basidiomycota</taxon>
        <taxon>Agaricomycotina</taxon>
        <taxon>Agaricomycetes</taxon>
        <taxon>Agaricomycetidae</taxon>
        <taxon>Agaricales</taxon>
        <taxon>Marasmiineae</taxon>
        <taxon>Physalacriaceae</taxon>
        <taxon>Cylindrobasidium</taxon>
    </lineage>
</organism>
<protein>
    <recommendedName>
        <fullName evidence="5">Sterol 3-beta-glucosyltransferase</fullName>
        <ecNumber evidence="4">2.4.1.173</ecNumber>
    </recommendedName>
    <alternativeName>
        <fullName evidence="15">Autophagy-related protein 26</fullName>
    </alternativeName>
</protein>
<evidence type="ECO:0000313" key="20">
    <source>
        <dbReference type="EMBL" id="KIY67419.1"/>
    </source>
</evidence>
<keyword evidence="7" id="KW-0444">Lipid biosynthesis</keyword>
<feature type="compositionally biased region" description="Polar residues" evidence="18">
    <location>
        <begin position="94"/>
        <end position="108"/>
    </location>
</feature>
<dbReference type="GO" id="GO:0016020">
    <property type="term" value="C:membrane"/>
    <property type="evidence" value="ECO:0007669"/>
    <property type="project" value="UniProtKB-SubCell"/>
</dbReference>
<dbReference type="InterPro" id="IPR048066">
    <property type="entry name" value="ATG26_PH_GRAM1"/>
</dbReference>
<feature type="region of interest" description="Disordered" evidence="18">
    <location>
        <begin position="222"/>
        <end position="272"/>
    </location>
</feature>
<dbReference type="InterPro" id="IPR004276">
    <property type="entry name" value="GlycoTrans_28_N"/>
</dbReference>
<dbReference type="Pfam" id="PF00169">
    <property type="entry name" value="PH"/>
    <property type="match status" value="1"/>
</dbReference>
<keyword evidence="12" id="KW-0472">Membrane</keyword>
<dbReference type="Gene3D" id="3.40.50.2000">
    <property type="entry name" value="Glycogen Phosphorylase B"/>
    <property type="match status" value="2"/>
</dbReference>
<keyword evidence="9 20" id="KW-0808">Transferase</keyword>
<reference evidence="20 21" key="1">
    <citation type="journal article" date="2015" name="Fungal Genet. Biol.">
        <title>Evolution of novel wood decay mechanisms in Agaricales revealed by the genome sequences of Fistulina hepatica and Cylindrobasidium torrendii.</title>
        <authorList>
            <person name="Floudas D."/>
            <person name="Held B.W."/>
            <person name="Riley R."/>
            <person name="Nagy L.G."/>
            <person name="Koehler G."/>
            <person name="Ransdell A.S."/>
            <person name="Younus H."/>
            <person name="Chow J."/>
            <person name="Chiniquy J."/>
            <person name="Lipzen A."/>
            <person name="Tritt A."/>
            <person name="Sun H."/>
            <person name="Haridas S."/>
            <person name="LaButti K."/>
            <person name="Ohm R.A."/>
            <person name="Kues U."/>
            <person name="Blanchette R.A."/>
            <person name="Grigoriev I.V."/>
            <person name="Minto R.E."/>
            <person name="Hibbett D.S."/>
        </authorList>
    </citation>
    <scope>NUCLEOTIDE SEQUENCE [LARGE SCALE GENOMIC DNA]</scope>
    <source>
        <strain evidence="20 21">FP15055 ss-10</strain>
    </source>
</reference>
<dbReference type="InterPro" id="IPR011993">
    <property type="entry name" value="PH-like_dom_sf"/>
</dbReference>
<keyword evidence="10" id="KW-0752">Steroid biosynthesis</keyword>
<keyword evidence="13" id="KW-1207">Sterol metabolism</keyword>
<dbReference type="Gene3D" id="2.30.29.30">
    <property type="entry name" value="Pleckstrin-homology domain (PH domain)/Phosphotyrosine-binding domain (PTB)"/>
    <property type="match status" value="2"/>
</dbReference>
<evidence type="ECO:0000256" key="13">
    <source>
        <dbReference type="ARBA" id="ARBA00023166"/>
    </source>
</evidence>
<dbReference type="Pfam" id="PF02893">
    <property type="entry name" value="GRAM"/>
    <property type="match status" value="1"/>
</dbReference>
<dbReference type="EC" id="2.4.1.173" evidence="4"/>
<dbReference type="OrthoDB" id="10261837at2759"/>
<dbReference type="GO" id="GO:0005975">
    <property type="term" value="P:carbohydrate metabolic process"/>
    <property type="evidence" value="ECO:0007669"/>
    <property type="project" value="InterPro"/>
</dbReference>
<dbReference type="InterPro" id="IPR048065">
    <property type="entry name" value="ATG26_PH_GRAM2"/>
</dbReference>
<evidence type="ECO:0000256" key="5">
    <source>
        <dbReference type="ARBA" id="ARBA00017894"/>
    </source>
</evidence>
<dbReference type="FunFam" id="3.40.50.2000:FF:000029">
    <property type="entry name" value="Sterol 3-beta-glucosyltransferase"/>
    <property type="match status" value="1"/>
</dbReference>
<feature type="compositionally biased region" description="Low complexity" evidence="18">
    <location>
        <begin position="111"/>
        <end position="120"/>
    </location>
</feature>
<evidence type="ECO:0000256" key="9">
    <source>
        <dbReference type="ARBA" id="ARBA00022679"/>
    </source>
</evidence>
<evidence type="ECO:0000259" key="19">
    <source>
        <dbReference type="PROSITE" id="PS50003"/>
    </source>
</evidence>
<dbReference type="CDD" id="cd13216">
    <property type="entry name" value="PH-GRAM2_AGT26"/>
    <property type="match status" value="1"/>
</dbReference>
<proteinExistence type="inferred from homology"/>
<dbReference type="InterPro" id="IPR002213">
    <property type="entry name" value="UDP_glucos_trans"/>
</dbReference>
<keyword evidence="8" id="KW-0328">Glycosyltransferase</keyword>
<evidence type="ECO:0000256" key="11">
    <source>
        <dbReference type="ARBA" id="ARBA00023011"/>
    </source>
</evidence>
<name>A0A0D7BB65_9AGAR</name>
<feature type="region of interest" description="Disordered" evidence="18">
    <location>
        <begin position="590"/>
        <end position="629"/>
    </location>
</feature>
<evidence type="ECO:0000256" key="15">
    <source>
        <dbReference type="ARBA" id="ARBA00029843"/>
    </source>
</evidence>
<feature type="domain" description="PH" evidence="19">
    <location>
        <begin position="345"/>
        <end position="437"/>
    </location>
</feature>
<feature type="region of interest" description="Disordered" evidence="18">
    <location>
        <begin position="155"/>
        <end position="201"/>
    </location>
</feature>
<comment type="subcellular location">
    <subcellularLocation>
        <location evidence="2">Cytoplasm</location>
    </subcellularLocation>
    <subcellularLocation>
        <location evidence="1">Membrane</location>
        <topology evidence="1">Peripheral membrane protein</topology>
    </subcellularLocation>
</comment>
<feature type="region of interest" description="Disordered" evidence="18">
    <location>
        <begin position="1"/>
        <end position="141"/>
    </location>
</feature>
<dbReference type="PANTHER" id="PTHR48050:SF25">
    <property type="entry name" value="STEROL 3-BETA-GLUCOSYLTRANSFERASE"/>
    <property type="match status" value="1"/>
</dbReference>
<feature type="compositionally biased region" description="Low complexity" evidence="18">
    <location>
        <begin position="254"/>
        <end position="268"/>
    </location>
</feature>
<keyword evidence="11" id="KW-0756">Sterol biosynthesis</keyword>
<keyword evidence="14" id="KW-0753">Steroid metabolism</keyword>
<evidence type="ECO:0000256" key="4">
    <source>
        <dbReference type="ARBA" id="ARBA00012650"/>
    </source>
</evidence>
<dbReference type="SUPFAM" id="SSF53756">
    <property type="entry name" value="UDP-Glycosyltransferase/glycogen phosphorylase"/>
    <property type="match status" value="1"/>
</dbReference>
<dbReference type="FunFam" id="2.30.29.30:FF:000391">
    <property type="entry name" value="Sterol 3-beta-glucosyltransferase"/>
    <property type="match status" value="1"/>
</dbReference>
<accession>A0A0D7BB65</accession>
<evidence type="ECO:0000256" key="10">
    <source>
        <dbReference type="ARBA" id="ARBA00022955"/>
    </source>
</evidence>
<dbReference type="PROSITE" id="PS50003">
    <property type="entry name" value="PH_DOMAIN"/>
    <property type="match status" value="1"/>
</dbReference>
<dbReference type="GO" id="GO:0005737">
    <property type="term" value="C:cytoplasm"/>
    <property type="evidence" value="ECO:0007669"/>
    <property type="project" value="UniProtKB-SubCell"/>
</dbReference>
<gene>
    <name evidence="20" type="ORF">CYLTODRAFT_397094</name>
</gene>
<evidence type="ECO:0000256" key="2">
    <source>
        <dbReference type="ARBA" id="ARBA00004496"/>
    </source>
</evidence>
<comment type="similarity">
    <text evidence="3">Belongs to the glycosyltransferase 28 family.</text>
</comment>
<evidence type="ECO:0000256" key="8">
    <source>
        <dbReference type="ARBA" id="ARBA00022676"/>
    </source>
</evidence>
<evidence type="ECO:0000313" key="21">
    <source>
        <dbReference type="Proteomes" id="UP000054007"/>
    </source>
</evidence>
<dbReference type="EMBL" id="KN880526">
    <property type="protein sequence ID" value="KIY67419.1"/>
    <property type="molecule type" value="Genomic_DNA"/>
</dbReference>
<dbReference type="InterPro" id="IPR050426">
    <property type="entry name" value="Glycosyltransferase_28"/>
</dbReference>
<evidence type="ECO:0000256" key="14">
    <source>
        <dbReference type="ARBA" id="ARBA00023221"/>
    </source>
</evidence>
<comment type="catalytic activity">
    <reaction evidence="16">
        <text>ergosterol + UDP-alpha-D-glucose = ergosteryl 3-beta-D-glucoside + UDP + H(+)</text>
        <dbReference type="Rhea" id="RHEA:61836"/>
        <dbReference type="ChEBI" id="CHEBI:15378"/>
        <dbReference type="ChEBI" id="CHEBI:16933"/>
        <dbReference type="ChEBI" id="CHEBI:52973"/>
        <dbReference type="ChEBI" id="CHEBI:58223"/>
        <dbReference type="ChEBI" id="CHEBI:58885"/>
    </reaction>
    <physiologicalReaction direction="left-to-right" evidence="16">
        <dbReference type="Rhea" id="RHEA:61837"/>
    </physiologicalReaction>
</comment>
<keyword evidence="21" id="KW-1185">Reference proteome</keyword>
<dbReference type="GO" id="GO:0016126">
    <property type="term" value="P:sterol biosynthetic process"/>
    <property type="evidence" value="ECO:0007669"/>
    <property type="project" value="UniProtKB-KW"/>
</dbReference>
<dbReference type="FunFam" id="3.40.50.2000:FF:000009">
    <property type="entry name" value="Sterol 3-beta-glucosyltransferase UGT80A2"/>
    <property type="match status" value="1"/>
</dbReference>
<feature type="region of interest" description="Disordered" evidence="18">
    <location>
        <begin position="511"/>
        <end position="530"/>
    </location>
</feature>
<dbReference type="PANTHER" id="PTHR48050">
    <property type="entry name" value="STEROL 3-BETA-GLUCOSYLTRANSFERASE"/>
    <property type="match status" value="1"/>
</dbReference>
<evidence type="ECO:0000256" key="1">
    <source>
        <dbReference type="ARBA" id="ARBA00004170"/>
    </source>
</evidence>
<evidence type="ECO:0000256" key="17">
    <source>
        <dbReference type="ARBA" id="ARBA00049453"/>
    </source>
</evidence>
<evidence type="ECO:0000256" key="18">
    <source>
        <dbReference type="SAM" id="MobiDB-lite"/>
    </source>
</evidence>
<feature type="compositionally biased region" description="Low complexity" evidence="18">
    <location>
        <begin position="620"/>
        <end position="629"/>
    </location>
</feature>
<evidence type="ECO:0000256" key="3">
    <source>
        <dbReference type="ARBA" id="ARBA00006962"/>
    </source>
</evidence>
<comment type="catalytic activity">
    <reaction evidence="17">
        <text>a sterol + UDP-alpha-D-glucose = a sterol 3-beta-D-glucoside + UDP + H(+)</text>
        <dbReference type="Rhea" id="RHEA:22724"/>
        <dbReference type="ChEBI" id="CHEBI:15378"/>
        <dbReference type="ChEBI" id="CHEBI:15889"/>
        <dbReference type="ChEBI" id="CHEBI:37424"/>
        <dbReference type="ChEBI" id="CHEBI:58223"/>
        <dbReference type="ChEBI" id="CHEBI:58885"/>
        <dbReference type="EC" id="2.4.1.173"/>
    </reaction>
    <physiologicalReaction direction="left-to-right" evidence="17">
        <dbReference type="Rhea" id="RHEA:22725"/>
    </physiologicalReaction>
</comment>
<dbReference type="GO" id="GO:0016906">
    <property type="term" value="F:sterol 3-beta-glucosyltransferase activity"/>
    <property type="evidence" value="ECO:0007669"/>
    <property type="project" value="UniProtKB-EC"/>
</dbReference>
<evidence type="ECO:0000256" key="12">
    <source>
        <dbReference type="ARBA" id="ARBA00023136"/>
    </source>
</evidence>
<feature type="compositionally biased region" description="Low complexity" evidence="18">
    <location>
        <begin position="1344"/>
        <end position="1355"/>
    </location>
</feature>
<dbReference type="CDD" id="cd03784">
    <property type="entry name" value="GT1_Gtf-like"/>
    <property type="match status" value="1"/>
</dbReference>
<evidence type="ECO:0000256" key="7">
    <source>
        <dbReference type="ARBA" id="ARBA00022516"/>
    </source>
</evidence>
<dbReference type="CDD" id="cd13215">
    <property type="entry name" value="PH-GRAM1_AGT26"/>
    <property type="match status" value="1"/>
</dbReference>
<evidence type="ECO:0000256" key="16">
    <source>
        <dbReference type="ARBA" id="ARBA00047886"/>
    </source>
</evidence>
<dbReference type="Proteomes" id="UP000054007">
    <property type="component" value="Unassembled WGS sequence"/>
</dbReference>
<keyword evidence="6" id="KW-0963">Cytoplasm</keyword>
<dbReference type="STRING" id="1314674.A0A0D7BB65"/>
<keyword evidence="10" id="KW-0443">Lipid metabolism</keyword>
<dbReference type="SMART" id="SM00233">
    <property type="entry name" value="PH"/>
    <property type="match status" value="1"/>
</dbReference>
<sequence length="1416" mass="156862">MALQPTLQPILHDPDAAPPVDTSPEVLGIDVDSPKAVSGKRSVRLSSSFSGIGRNKSGRTPPGSPPASETKSPRRLFSLSRKGKGKSSERGDNEPSSPSSTPGASRPTSPLPNDDSSFNSPPSPPSANPRSLWGSFRGDGSVRVGTQTLIQALQAIPWTKDPDNDDEIMNHGGTVQASEDESEDDDRPGQSPPHMASSIHTIYRPIARLRRSTARDQRWNGLASHPEDQLPGLASEDEDHATRSEDEADDFEMATPRPAATPTAAPAPSIALSRSLRQGSMATVRLQRRAMLAEKLREIFELDDIEEVRAEMPCWLLRSILLQGYVYLTNSYLCFFAHMPSKEDQVLKSGSLSKKASRTKRWIKHWFILKNDALSWYQSSSDPYFPHGIVDLRYAISCEPSGDKQFRIRTNQKTVSLYADSTPSRDEWVKAIRKVVLKAQNMGDSVKIAIPYDAILDVDKSSAMDFSETIEIKVLDKEESGAFSMDFYFFAYFHDLPAALDQIREVVRTHRATQRDSSSTPRAVLDSTAPRTVLPSISTPAITDANYAKPSPSTFRISSLLRPFSERPVAQVAEPPVDLHEEFTHINTRSSSFVPTTESPVEDEEMTPRAGNQEYHHTYPPSTSLTSTLDPDIPSLTRREASSSWNVGVPGWLRGGRTSRLFGSYVTKPVKEIYSTTSSSVSGSRWSSVGGDMAVSVLDNPPVDIDPEIVDKFHTSFAYDDKERLLGYFPGYIFRLLPVYGRLFISTNHFCFKSSGPLTSRTRMALPIRDILSTEKSKATRFGHHGLIIIVRGHEELFFEFNAEDKRDAFVALLERQMDDVRGRVASGDLPSQGKFDALVVEEFESPSEETDDNMTDSLPPVMFTSTSSTFLTFKPQKSLHFTFLTIGSRGDVQPYIALAKGLKADGHRVRIATHGEFKEWVESHDIEFRNIGGDPAELIRICVDNGMFTLSFVKDGLNLFRGWLDDLLKTSWEACQGTDVLIESPSAMGGVHIAEGLGIPYFRAFTMTWSRTRAYPHAFAVPERKMGGSYNYMSYVMFDQVFWRATAGQINRWRRNILHLESTSLDKMEPHKIPFLYNFSPSVVPPPLDWPEWIRITGYWFLDDAEVSADKWTPPEDLVAFIDNAHALGKKVVYIGFGSMVVSDPKAMTRCVIEAIVQSGVYAILSKGWSDRLHVKSMEASEVEEPLPKQIYAITSIPHDWLFRRIDAACHHGGAGTTGASLRAGVPTIIKPFFGDQYFWADRVEALGVGSGVRKLTVDGLRDALLSATTDPRVTERARLLGEQIRAEDGVATAIEAIYRDLDYARSLVKRRQTTGSSGDETEQDTIREHRRQPSASPTGLDSSGYSSAGGAASEDWSVISDAEGDTRRSSISRDASGRSSKRNSAFTSAVLSVIPDSFKPSSPRKRAASIGSRT</sequence>
<dbReference type="InterPro" id="IPR001849">
    <property type="entry name" value="PH_domain"/>
</dbReference>
<dbReference type="SUPFAM" id="SSF50729">
    <property type="entry name" value="PH domain-like"/>
    <property type="match status" value="1"/>
</dbReference>
<evidence type="ECO:0000256" key="6">
    <source>
        <dbReference type="ARBA" id="ARBA00022490"/>
    </source>
</evidence>
<dbReference type="Pfam" id="PF03033">
    <property type="entry name" value="Glyco_transf_28"/>
    <property type="match status" value="1"/>
</dbReference>
<dbReference type="InterPro" id="IPR004182">
    <property type="entry name" value="GRAM"/>
</dbReference>
<feature type="compositionally biased region" description="Polar residues" evidence="18">
    <location>
        <begin position="590"/>
        <end position="599"/>
    </location>
</feature>
<dbReference type="SMART" id="SM00568">
    <property type="entry name" value="GRAM"/>
    <property type="match status" value="2"/>
</dbReference>
<dbReference type="Pfam" id="PF06722">
    <property type="entry name" value="EryCIII-like_C"/>
    <property type="match status" value="1"/>
</dbReference>
<dbReference type="InterPro" id="IPR010610">
    <property type="entry name" value="EryCIII-like_C"/>
</dbReference>
<feature type="region of interest" description="Disordered" evidence="18">
    <location>
        <begin position="1312"/>
        <end position="1416"/>
    </location>
</feature>